<gene>
    <name evidence="3" type="ORF">FB4_2891</name>
</gene>
<evidence type="ECO:0000256" key="1">
    <source>
        <dbReference type="SAM" id="Coils"/>
    </source>
</evidence>
<sequence>MKYMRNDFERSSKDVEQLIKDAEEKIKEVAAIIDDEVEATAGKWNVSKWIIWTGGTIAVLTLIKIFIY</sequence>
<feature type="transmembrane region" description="Helical" evidence="2">
    <location>
        <begin position="49"/>
        <end position="67"/>
    </location>
</feature>
<keyword evidence="2" id="KW-0472">Membrane</keyword>
<protein>
    <submittedName>
        <fullName evidence="3">Uncharacterized protein</fullName>
    </submittedName>
</protein>
<feature type="coiled-coil region" evidence="1">
    <location>
        <begin position="5"/>
        <end position="39"/>
    </location>
</feature>
<proteinExistence type="predicted"/>
<evidence type="ECO:0000256" key="2">
    <source>
        <dbReference type="SAM" id="Phobius"/>
    </source>
</evidence>
<evidence type="ECO:0000313" key="4">
    <source>
        <dbReference type="Proteomes" id="UP000004324"/>
    </source>
</evidence>
<reference evidence="3 4" key="1">
    <citation type="journal article" date="2012" name="J. Bacteriol.">
        <title>Draft Genome Sequences for Two Metal-Reducing Pelosinus fermentans Strains Isolated from a Cr(VI)-Contaminated Site and for Type Strain R7.</title>
        <authorList>
            <person name="Brown S.D."/>
            <person name="Podar M."/>
            <person name="Klingeman D.M."/>
            <person name="Johnson C.M."/>
            <person name="Yang Z.K."/>
            <person name="Utturkar S.M."/>
            <person name="Land M.L."/>
            <person name="Mosher J.J."/>
            <person name="Hurt R.A.Jr."/>
            <person name="Phelps T.J."/>
            <person name="Palumbo A.V."/>
            <person name="Arkin A.P."/>
            <person name="Hazen T.C."/>
            <person name="Elias D.A."/>
        </authorList>
    </citation>
    <scope>NUCLEOTIDE SEQUENCE [LARGE SCALE GENOMIC DNA]</scope>
    <source>
        <strain evidence="3 4">B4</strain>
    </source>
</reference>
<keyword evidence="1" id="KW-0175">Coiled coil</keyword>
<dbReference type="PATRIC" id="fig|1149862.3.peg.1448"/>
<accession>I9LFN0</accession>
<keyword evidence="4" id="KW-1185">Reference proteome</keyword>
<comment type="caution">
    <text evidence="3">The sequence shown here is derived from an EMBL/GenBank/DDBJ whole genome shotgun (WGS) entry which is preliminary data.</text>
</comment>
<dbReference type="AlphaFoldDB" id="I9LFN0"/>
<name>I9LFN0_9FIRM</name>
<dbReference type="OrthoDB" id="1684112at2"/>
<organism evidence="3 4">
    <name type="scientific">Pelosinus fermentans B4</name>
    <dbReference type="NCBI Taxonomy" id="1149862"/>
    <lineage>
        <taxon>Bacteria</taxon>
        <taxon>Bacillati</taxon>
        <taxon>Bacillota</taxon>
        <taxon>Negativicutes</taxon>
        <taxon>Selenomonadales</taxon>
        <taxon>Sporomusaceae</taxon>
        <taxon>Pelosinus</taxon>
    </lineage>
</organism>
<evidence type="ECO:0000313" key="3">
    <source>
        <dbReference type="EMBL" id="EIW19181.1"/>
    </source>
</evidence>
<keyword evidence="2" id="KW-1133">Transmembrane helix</keyword>
<keyword evidence="2" id="KW-0812">Transmembrane</keyword>
<dbReference type="EMBL" id="AKVJ01000021">
    <property type="protein sequence ID" value="EIW19181.1"/>
    <property type="molecule type" value="Genomic_DNA"/>
</dbReference>
<dbReference type="Proteomes" id="UP000004324">
    <property type="component" value="Unassembled WGS sequence"/>
</dbReference>